<evidence type="ECO:0000256" key="1">
    <source>
        <dbReference type="SAM" id="SignalP"/>
    </source>
</evidence>
<feature type="signal peptide" evidence="1">
    <location>
        <begin position="1"/>
        <end position="17"/>
    </location>
</feature>
<dbReference type="Pfam" id="PF15436">
    <property type="entry name" value="PGBA_N"/>
    <property type="match status" value="1"/>
</dbReference>
<reference evidence="3 4" key="1">
    <citation type="submission" date="2020-02" db="EMBL/GenBank/DDBJ databases">
        <title>Complete genome sequence of the novel Campylobacter species Candidatus Campylobacter infans.</title>
        <authorList>
            <person name="Duim B."/>
            <person name="Zomer A."/>
            <person name="van der Graaf L."/>
            <person name="Wagenaar J."/>
        </authorList>
    </citation>
    <scope>NUCLEOTIDE SEQUENCE [LARGE SCALE GENOMIC DNA]</scope>
    <source>
        <strain evidence="3 4">19S00001</strain>
    </source>
</reference>
<accession>A0A7H9CIQ4</accession>
<protein>
    <submittedName>
        <fullName evidence="3">Putative plasminogen-binding protein</fullName>
    </submittedName>
</protein>
<gene>
    <name evidence="3" type="ORF">CINF_1036</name>
</gene>
<evidence type="ECO:0000313" key="3">
    <source>
        <dbReference type="EMBL" id="QLI05541.1"/>
    </source>
</evidence>
<dbReference type="EMBL" id="CP049075">
    <property type="protein sequence ID" value="QLI05541.1"/>
    <property type="molecule type" value="Genomic_DNA"/>
</dbReference>
<evidence type="ECO:0000259" key="2">
    <source>
        <dbReference type="Pfam" id="PF15436"/>
    </source>
</evidence>
<sequence length="248" mass="27628">MKSLIFALIFFAFAMGAEFNLNEYNTYILKINDDNTAQINDSAKIVVGSSGVVMRDFGNGLSSIIARAVVSHKQNGYATVRFELYSNLAQKALPLPKFTPKSGDTIVLNFLYNRALIIAPNADVYKQILKAFSNISFIHPDLVAAELSFNYTPNPSKDDFRKSCAKHAAGVIFVALDKEAFFVDCGSFAVLKSFKSGQIASYHLPFYTQVDGIDTVFWKPDSAHINDYDKYYRRLILNQENGGIANEN</sequence>
<dbReference type="KEGG" id="cinf:CINF_1036"/>
<name>A0A7H9CIQ4_9BACT</name>
<organism evidence="3 4">
    <name type="scientific">Candidatus Campylobacter infans</name>
    <dbReference type="NCBI Taxonomy" id="2561898"/>
    <lineage>
        <taxon>Bacteria</taxon>
        <taxon>Pseudomonadati</taxon>
        <taxon>Campylobacterota</taxon>
        <taxon>Epsilonproteobacteria</taxon>
        <taxon>Campylobacterales</taxon>
        <taxon>Campylobacteraceae</taxon>
        <taxon>Campylobacter</taxon>
    </lineage>
</organism>
<dbReference type="Proteomes" id="UP000509414">
    <property type="component" value="Chromosome"/>
</dbReference>
<evidence type="ECO:0000313" key="4">
    <source>
        <dbReference type="Proteomes" id="UP000509414"/>
    </source>
</evidence>
<feature type="chain" id="PRO_5028984518" evidence="1">
    <location>
        <begin position="18"/>
        <end position="248"/>
    </location>
</feature>
<keyword evidence="1" id="KW-0732">Signal</keyword>
<proteinExistence type="predicted"/>
<dbReference type="RefSeq" id="WP_178695356.1">
    <property type="nucleotide sequence ID" value="NZ_CP049075.1"/>
</dbReference>
<dbReference type="AlphaFoldDB" id="A0A7H9CIQ4"/>
<feature type="domain" description="Plasminogen-binding protein PgbA N-terminal" evidence="2">
    <location>
        <begin position="24"/>
        <end position="236"/>
    </location>
</feature>
<keyword evidence="4" id="KW-1185">Reference proteome</keyword>
<dbReference type="InterPro" id="IPR029276">
    <property type="entry name" value="PgbA_N"/>
</dbReference>